<organism evidence="1 2">
    <name type="scientific">Trifolium medium</name>
    <dbReference type="NCBI Taxonomy" id="97028"/>
    <lineage>
        <taxon>Eukaryota</taxon>
        <taxon>Viridiplantae</taxon>
        <taxon>Streptophyta</taxon>
        <taxon>Embryophyta</taxon>
        <taxon>Tracheophyta</taxon>
        <taxon>Spermatophyta</taxon>
        <taxon>Magnoliopsida</taxon>
        <taxon>eudicotyledons</taxon>
        <taxon>Gunneridae</taxon>
        <taxon>Pentapetalae</taxon>
        <taxon>rosids</taxon>
        <taxon>fabids</taxon>
        <taxon>Fabales</taxon>
        <taxon>Fabaceae</taxon>
        <taxon>Papilionoideae</taxon>
        <taxon>50 kb inversion clade</taxon>
        <taxon>NPAAA clade</taxon>
        <taxon>Hologalegina</taxon>
        <taxon>IRL clade</taxon>
        <taxon>Trifolieae</taxon>
        <taxon>Trifolium</taxon>
    </lineage>
</organism>
<name>A0A392SLH4_9FABA</name>
<protein>
    <submittedName>
        <fullName evidence="1">Uncharacterized protein</fullName>
    </submittedName>
</protein>
<evidence type="ECO:0000313" key="1">
    <source>
        <dbReference type="EMBL" id="MCI49267.1"/>
    </source>
</evidence>
<evidence type="ECO:0000313" key="2">
    <source>
        <dbReference type="Proteomes" id="UP000265520"/>
    </source>
</evidence>
<dbReference type="EMBL" id="LXQA010398721">
    <property type="protein sequence ID" value="MCI49267.1"/>
    <property type="molecule type" value="Genomic_DNA"/>
</dbReference>
<dbReference type="AlphaFoldDB" id="A0A392SLH4"/>
<sequence length="17" mass="2037">QFNDADQQINRMSENLN</sequence>
<feature type="non-terminal residue" evidence="1">
    <location>
        <position position="1"/>
    </location>
</feature>
<proteinExistence type="predicted"/>
<accession>A0A392SLH4</accession>
<reference evidence="1 2" key="1">
    <citation type="journal article" date="2018" name="Front. Plant Sci.">
        <title>Red Clover (Trifolium pratense) and Zigzag Clover (T. medium) - A Picture of Genomic Similarities and Differences.</title>
        <authorList>
            <person name="Dluhosova J."/>
            <person name="Istvanek J."/>
            <person name="Nedelnik J."/>
            <person name="Repkova J."/>
        </authorList>
    </citation>
    <scope>NUCLEOTIDE SEQUENCE [LARGE SCALE GENOMIC DNA]</scope>
    <source>
        <strain evidence="2">cv. 10/8</strain>
        <tissue evidence="1">Leaf</tissue>
    </source>
</reference>
<comment type="caution">
    <text evidence="1">The sequence shown here is derived from an EMBL/GenBank/DDBJ whole genome shotgun (WGS) entry which is preliminary data.</text>
</comment>
<keyword evidence="2" id="KW-1185">Reference proteome</keyword>
<dbReference type="Proteomes" id="UP000265520">
    <property type="component" value="Unassembled WGS sequence"/>
</dbReference>